<dbReference type="AlphaFoldDB" id="A0A5E7BC81"/>
<evidence type="ECO:0000256" key="2">
    <source>
        <dbReference type="ARBA" id="ARBA00022692"/>
    </source>
</evidence>
<evidence type="ECO:0000256" key="5">
    <source>
        <dbReference type="SAM" id="Phobius"/>
    </source>
</evidence>
<dbReference type="InterPro" id="IPR023352">
    <property type="entry name" value="MAPEG-like_dom_sf"/>
</dbReference>
<dbReference type="GO" id="GO:0016020">
    <property type="term" value="C:membrane"/>
    <property type="evidence" value="ECO:0007669"/>
    <property type="project" value="UniProtKB-SubCell"/>
</dbReference>
<keyword evidence="3 5" id="KW-1133">Transmembrane helix</keyword>
<dbReference type="InterPro" id="IPR001129">
    <property type="entry name" value="Membr-assoc_MAPEG"/>
</dbReference>
<protein>
    <recommendedName>
        <fullName evidence="8">MAPEG family protein</fullName>
    </recommendedName>
</protein>
<feature type="transmembrane region" description="Helical" evidence="5">
    <location>
        <begin position="87"/>
        <end position="106"/>
    </location>
</feature>
<feature type="transmembrane region" description="Helical" evidence="5">
    <location>
        <begin position="6"/>
        <end position="26"/>
    </location>
</feature>
<keyword evidence="4 5" id="KW-0472">Membrane</keyword>
<dbReference type="SUPFAM" id="SSF161084">
    <property type="entry name" value="MAPEG domain-like"/>
    <property type="match status" value="1"/>
</dbReference>
<feature type="transmembrane region" description="Helical" evidence="5">
    <location>
        <begin position="118"/>
        <end position="140"/>
    </location>
</feature>
<dbReference type="Pfam" id="PF01124">
    <property type="entry name" value="MAPEG"/>
    <property type="match status" value="1"/>
</dbReference>
<keyword evidence="2 5" id="KW-0812">Transmembrane</keyword>
<proteinExistence type="predicted"/>
<evidence type="ECO:0000256" key="4">
    <source>
        <dbReference type="ARBA" id="ARBA00023136"/>
    </source>
</evidence>
<gene>
    <name evidence="6" type="ORF">PS710_01774</name>
</gene>
<sequence length="144" mass="15814">MTIPMWMLLGFTTWTLLLLMATVGVYRWVRILFSKVAIASFRSDQLEGEDWYRRGTRAHANCVENLPVFGAVVLVISALGVDGPAVGYLSIIVLVARVCQSLVHVCHVQSDAFVAVRFTFFCLQLVCFLVLIVIAAGYGAGMLG</sequence>
<dbReference type="EMBL" id="CABVHW010000004">
    <property type="protein sequence ID" value="VVN89608.1"/>
    <property type="molecule type" value="Genomic_DNA"/>
</dbReference>
<dbReference type="RefSeq" id="WP_150764143.1">
    <property type="nucleotide sequence ID" value="NZ_CABVHW010000004.1"/>
</dbReference>
<dbReference type="Gene3D" id="1.20.120.550">
    <property type="entry name" value="Membrane associated eicosanoid/glutathione metabolism-like domain"/>
    <property type="match status" value="1"/>
</dbReference>
<evidence type="ECO:0000256" key="1">
    <source>
        <dbReference type="ARBA" id="ARBA00004370"/>
    </source>
</evidence>
<feature type="transmembrane region" description="Helical" evidence="5">
    <location>
        <begin position="62"/>
        <end position="81"/>
    </location>
</feature>
<accession>A0A5E7BC81</accession>
<reference evidence="6 7" key="1">
    <citation type="submission" date="2019-09" db="EMBL/GenBank/DDBJ databases">
        <authorList>
            <person name="Chandra G."/>
            <person name="Truman W A."/>
        </authorList>
    </citation>
    <scope>NUCLEOTIDE SEQUENCE [LARGE SCALE GENOMIC DNA]</scope>
    <source>
        <strain evidence="6">PS710</strain>
    </source>
</reference>
<evidence type="ECO:0000313" key="6">
    <source>
        <dbReference type="EMBL" id="VVN89608.1"/>
    </source>
</evidence>
<comment type="subcellular location">
    <subcellularLocation>
        <location evidence="1">Membrane</location>
    </subcellularLocation>
</comment>
<dbReference type="Proteomes" id="UP000381093">
    <property type="component" value="Unassembled WGS sequence"/>
</dbReference>
<evidence type="ECO:0008006" key="8">
    <source>
        <dbReference type="Google" id="ProtNLM"/>
    </source>
</evidence>
<organism evidence="6 7">
    <name type="scientific">Pseudomonas fluorescens</name>
    <dbReference type="NCBI Taxonomy" id="294"/>
    <lineage>
        <taxon>Bacteria</taxon>
        <taxon>Pseudomonadati</taxon>
        <taxon>Pseudomonadota</taxon>
        <taxon>Gammaproteobacteria</taxon>
        <taxon>Pseudomonadales</taxon>
        <taxon>Pseudomonadaceae</taxon>
        <taxon>Pseudomonas</taxon>
    </lineage>
</organism>
<evidence type="ECO:0000256" key="3">
    <source>
        <dbReference type="ARBA" id="ARBA00022989"/>
    </source>
</evidence>
<evidence type="ECO:0000313" key="7">
    <source>
        <dbReference type="Proteomes" id="UP000381093"/>
    </source>
</evidence>
<name>A0A5E7BC81_PSEFL</name>